<evidence type="ECO:0000259" key="1">
    <source>
        <dbReference type="Pfam" id="PF14216"/>
    </source>
</evidence>
<organism evidence="2 3">
    <name type="scientific">Hyphobacterium vulgare</name>
    <dbReference type="NCBI Taxonomy" id="1736751"/>
    <lineage>
        <taxon>Bacteria</taxon>
        <taxon>Pseudomonadati</taxon>
        <taxon>Pseudomonadota</taxon>
        <taxon>Alphaproteobacteria</taxon>
        <taxon>Maricaulales</taxon>
        <taxon>Maricaulaceae</taxon>
        <taxon>Hyphobacterium</taxon>
    </lineage>
</organism>
<evidence type="ECO:0000313" key="2">
    <source>
        <dbReference type="EMBL" id="MFC2925030.1"/>
    </source>
</evidence>
<keyword evidence="3" id="KW-1185">Reference proteome</keyword>
<comment type="caution">
    <text evidence="2">The sequence shown here is derived from an EMBL/GenBank/DDBJ whole genome shotgun (WGS) entry which is preliminary data.</text>
</comment>
<dbReference type="RefSeq" id="WP_343163913.1">
    <property type="nucleotide sequence ID" value="NZ_JBHRSV010000001.1"/>
</dbReference>
<dbReference type="Proteomes" id="UP001595379">
    <property type="component" value="Unassembled WGS sequence"/>
</dbReference>
<dbReference type="Pfam" id="PF14216">
    <property type="entry name" value="DUF4326"/>
    <property type="match status" value="1"/>
</dbReference>
<sequence>MSDRPQRIQLSRKKGWRMPLNTVSVARRPHRSFGNPYTVAAAKALGFTGTDKSLRQLVTGFFANALEKGFDCVSFHRANIEELRGKNLACWCPLDHPCHADVLLKLANRRTTK</sequence>
<gene>
    <name evidence="2" type="ORF">ACFOOR_02805</name>
</gene>
<proteinExistence type="predicted"/>
<protein>
    <submittedName>
        <fullName evidence="2">DUF4326 domain-containing protein</fullName>
    </submittedName>
</protein>
<evidence type="ECO:0000313" key="3">
    <source>
        <dbReference type="Proteomes" id="UP001595379"/>
    </source>
</evidence>
<dbReference type="InterPro" id="IPR025475">
    <property type="entry name" value="DUF4326"/>
</dbReference>
<name>A0ABV6ZUA9_9PROT</name>
<accession>A0ABV6ZUA9</accession>
<reference evidence="3" key="1">
    <citation type="journal article" date="2019" name="Int. J. Syst. Evol. Microbiol.">
        <title>The Global Catalogue of Microorganisms (GCM) 10K type strain sequencing project: providing services to taxonomists for standard genome sequencing and annotation.</title>
        <authorList>
            <consortium name="The Broad Institute Genomics Platform"/>
            <consortium name="The Broad Institute Genome Sequencing Center for Infectious Disease"/>
            <person name="Wu L."/>
            <person name="Ma J."/>
        </authorList>
    </citation>
    <scope>NUCLEOTIDE SEQUENCE [LARGE SCALE GENOMIC DNA]</scope>
    <source>
        <strain evidence="3">KCTC 52487</strain>
    </source>
</reference>
<dbReference type="EMBL" id="JBHRSV010000001">
    <property type="protein sequence ID" value="MFC2925030.1"/>
    <property type="molecule type" value="Genomic_DNA"/>
</dbReference>
<feature type="domain" description="DUF4326" evidence="1">
    <location>
        <begin position="12"/>
        <end position="105"/>
    </location>
</feature>